<dbReference type="AlphaFoldDB" id="A0A6J5YFG6"/>
<dbReference type="PANTHER" id="PTHR30580">
    <property type="entry name" value="PRIMOSOMAL PROTEIN N"/>
    <property type="match status" value="1"/>
</dbReference>
<sequence>MSGKNLRLKSEVAARAIVAPIGDDCLATVWVDNSLPHLDHTFSYLVPGNLNDQVKVGSLVLVPFNGQELSALVIARSSAEGVSNLKSISSHPAPLPLVSQEIISLISAVAKRYAAHPFDIIRSAVPPRVVSVDKELKEVELTPAPAIRGSKMFLQLPPARDRSQLIAQKIGTAAQEGGVLAIFPDSSELEAVRSHLSKMGISPSILDSELSKSERYRSFMQIKSKASTIVLGTRSAIFAPVANLRNVFIYNEGSQHYYEQRSPGWNAREVALMRSTIERFNLTFIGFAPSLEVALLIERGDVELKRVKAKVAVHSIAASFGELLPSRAIPIVRRALLKSAVLMIVPLKGYAQAIRCSHCKSVSRCLCGGAHEKRSLSSPILCNHCNEISDNWKCVWCANPTPALLSRGIERHLHDVASLFPNTPVRFSTSDHPIATANPGEIVLATPGMAPECDGGYQLVVVLEGNRFLSQPDLRAEERVRELYFSSASLITPTGEFMCVQDSGHSITSAVASWSFTPSISAELEQRSALSLPPHVRSVVLGSSKDEVSRLKSALLKAQEESRIPRESKVLGPIIDGDSASLILTAPSTEADLLVETIHEFIRRRSAARKKLPSLRIDPYSLTH</sequence>
<feature type="domain" description="Primosomal protein N' 3' DNA-binding" evidence="4">
    <location>
        <begin position="32"/>
        <end position="126"/>
    </location>
</feature>
<dbReference type="InterPro" id="IPR042115">
    <property type="entry name" value="PriA_3primeBD_sf"/>
</dbReference>
<dbReference type="GO" id="GO:0006310">
    <property type="term" value="P:DNA recombination"/>
    <property type="evidence" value="ECO:0007669"/>
    <property type="project" value="TreeGrafter"/>
</dbReference>
<dbReference type="Gene3D" id="3.40.50.300">
    <property type="entry name" value="P-loop containing nucleotide triphosphate hydrolases"/>
    <property type="match status" value="1"/>
</dbReference>
<dbReference type="GO" id="GO:0006302">
    <property type="term" value="P:double-strand break repair"/>
    <property type="evidence" value="ECO:0007669"/>
    <property type="project" value="TreeGrafter"/>
</dbReference>
<dbReference type="Pfam" id="PF17764">
    <property type="entry name" value="PriA_3primeBD"/>
    <property type="match status" value="1"/>
</dbReference>
<name>A0A6J5YFG6_9ZZZZ</name>
<dbReference type="GO" id="GO:0043138">
    <property type="term" value="F:3'-5' DNA helicase activity"/>
    <property type="evidence" value="ECO:0007669"/>
    <property type="project" value="TreeGrafter"/>
</dbReference>
<reference evidence="5" key="1">
    <citation type="submission" date="2020-05" db="EMBL/GenBank/DDBJ databases">
        <authorList>
            <person name="Chiriac C."/>
            <person name="Salcher M."/>
            <person name="Ghai R."/>
            <person name="Kavagutti S V."/>
        </authorList>
    </citation>
    <scope>NUCLEOTIDE SEQUENCE</scope>
</reference>
<dbReference type="GO" id="GO:0006270">
    <property type="term" value="P:DNA replication initiation"/>
    <property type="evidence" value="ECO:0007669"/>
    <property type="project" value="TreeGrafter"/>
</dbReference>
<evidence type="ECO:0000256" key="2">
    <source>
        <dbReference type="ARBA" id="ARBA00022840"/>
    </source>
</evidence>
<keyword evidence="3" id="KW-0238">DNA-binding</keyword>
<evidence type="ECO:0000256" key="1">
    <source>
        <dbReference type="ARBA" id="ARBA00022741"/>
    </source>
</evidence>
<dbReference type="GO" id="GO:0005524">
    <property type="term" value="F:ATP binding"/>
    <property type="evidence" value="ECO:0007669"/>
    <property type="project" value="UniProtKB-KW"/>
</dbReference>
<evidence type="ECO:0000259" key="4">
    <source>
        <dbReference type="Pfam" id="PF17764"/>
    </source>
</evidence>
<dbReference type="GO" id="GO:0003677">
    <property type="term" value="F:DNA binding"/>
    <property type="evidence" value="ECO:0007669"/>
    <property type="project" value="UniProtKB-KW"/>
</dbReference>
<gene>
    <name evidence="5" type="ORF">UFOPK3775_00018</name>
</gene>
<dbReference type="Gene3D" id="3.40.1440.60">
    <property type="entry name" value="PriA, 3(prime) DNA-binding domain"/>
    <property type="match status" value="1"/>
</dbReference>
<organism evidence="5">
    <name type="scientific">freshwater metagenome</name>
    <dbReference type="NCBI Taxonomy" id="449393"/>
    <lineage>
        <taxon>unclassified sequences</taxon>
        <taxon>metagenomes</taxon>
        <taxon>ecological metagenomes</taxon>
    </lineage>
</organism>
<keyword evidence="1" id="KW-0547">Nucleotide-binding</keyword>
<dbReference type="EMBL" id="CAESAK010000001">
    <property type="protein sequence ID" value="CAB4329285.1"/>
    <property type="molecule type" value="Genomic_DNA"/>
</dbReference>
<protein>
    <submittedName>
        <fullName evidence="5">Unannotated protein</fullName>
    </submittedName>
</protein>
<evidence type="ECO:0000313" key="5">
    <source>
        <dbReference type="EMBL" id="CAB4329285.1"/>
    </source>
</evidence>
<dbReference type="InterPro" id="IPR041222">
    <property type="entry name" value="PriA_3primeBD"/>
</dbReference>
<dbReference type="PANTHER" id="PTHR30580:SF0">
    <property type="entry name" value="PRIMOSOMAL PROTEIN N"/>
    <property type="match status" value="1"/>
</dbReference>
<evidence type="ECO:0000256" key="3">
    <source>
        <dbReference type="ARBA" id="ARBA00023125"/>
    </source>
</evidence>
<keyword evidence="2" id="KW-0067">ATP-binding</keyword>
<dbReference type="InterPro" id="IPR027417">
    <property type="entry name" value="P-loop_NTPase"/>
</dbReference>
<accession>A0A6J5YFG6</accession>
<proteinExistence type="predicted"/>